<gene>
    <name evidence="3" type="ORF">DM484_17755</name>
</gene>
<proteinExistence type="predicted"/>
<dbReference type="Proteomes" id="UP000249396">
    <property type="component" value="Unassembled WGS sequence"/>
</dbReference>
<name>A0A2W4QY24_9GAMM</name>
<keyword evidence="2" id="KW-0472">Membrane</keyword>
<feature type="compositionally biased region" description="Low complexity" evidence="1">
    <location>
        <begin position="382"/>
        <end position="392"/>
    </location>
</feature>
<comment type="caution">
    <text evidence="3">The sequence shown here is derived from an EMBL/GenBank/DDBJ whole genome shotgun (WGS) entry which is preliminary data.</text>
</comment>
<protein>
    <submittedName>
        <fullName evidence="3">Uncharacterized protein</fullName>
    </submittedName>
</protein>
<dbReference type="EMBL" id="QJPH01000373">
    <property type="protein sequence ID" value="PZN75866.1"/>
    <property type="molecule type" value="Genomic_DNA"/>
</dbReference>
<feature type="region of interest" description="Disordered" evidence="1">
    <location>
        <begin position="378"/>
        <end position="405"/>
    </location>
</feature>
<feature type="compositionally biased region" description="Basic and acidic residues" evidence="1">
    <location>
        <begin position="395"/>
        <end position="405"/>
    </location>
</feature>
<feature type="transmembrane region" description="Helical" evidence="2">
    <location>
        <begin position="212"/>
        <end position="230"/>
    </location>
</feature>
<sequence length="405" mass="44710">MTTQEYDTPTFNQTYQFYRYINANPASALASQFVNAIAAAQSQESPEAATAEIDSFFRNTGTYSAVSLDSFLEMAEWLFTTLPAWAGFANHCSYSVKLNGSNGVADAGKVVLNLTGGKDGDYSATYHALDGSKTPLYYQEGQLVDELAVDNPAIQLQTSFAALGLFTGDPDDAETPLSVLCGTVHGQQSLALPEESDNAGQNSTDSNQSSDLIALVLIGCNVVLFIIYAVQSYKFQKKLDDIPTLSDIQTRYQKNQEESGQLETKPETFIELQENYKTSALKLENDRTRAELIRELQAQNQAEKIIATALGTSPDLETCVRETNENCKELKKINTSDWDASNQLRLLGGKISDTTWNLAPIIDNNLNAFSKSQRQELGIENQASQEVEQQDQQTEEYRDTIEKSE</sequence>
<evidence type="ECO:0000256" key="2">
    <source>
        <dbReference type="SAM" id="Phobius"/>
    </source>
</evidence>
<keyword evidence="2" id="KW-0812">Transmembrane</keyword>
<evidence type="ECO:0000256" key="1">
    <source>
        <dbReference type="SAM" id="MobiDB-lite"/>
    </source>
</evidence>
<evidence type="ECO:0000313" key="3">
    <source>
        <dbReference type="EMBL" id="PZN75866.1"/>
    </source>
</evidence>
<reference evidence="3 4" key="1">
    <citation type="journal article" date="2018" name="Aquat. Microb. Ecol.">
        <title>Gammaproteobacterial methanotrophs dominate.</title>
        <authorList>
            <person name="Rissanen A.J."/>
            <person name="Saarenheimo J."/>
            <person name="Tiirola M."/>
            <person name="Peura S."/>
            <person name="Aalto S.L."/>
            <person name="Karvinen A."/>
            <person name="Nykanen H."/>
        </authorList>
    </citation>
    <scope>NUCLEOTIDE SEQUENCE [LARGE SCALE GENOMIC DNA]</scope>
    <source>
        <strain evidence="3">AMbin10</strain>
    </source>
</reference>
<dbReference type="AlphaFoldDB" id="A0A2W4QY24"/>
<evidence type="ECO:0000313" key="4">
    <source>
        <dbReference type="Proteomes" id="UP000249396"/>
    </source>
</evidence>
<organism evidence="3 4">
    <name type="scientific">Candidatus Methylumidiphilus alinenensis</name>
    <dbReference type="NCBI Taxonomy" id="2202197"/>
    <lineage>
        <taxon>Bacteria</taxon>
        <taxon>Pseudomonadati</taxon>
        <taxon>Pseudomonadota</taxon>
        <taxon>Gammaproteobacteria</taxon>
        <taxon>Methylococcales</taxon>
        <taxon>Candidatus Methylumidiphilus</taxon>
    </lineage>
</organism>
<accession>A0A2W4QY24</accession>
<keyword evidence="2" id="KW-1133">Transmembrane helix</keyword>